<evidence type="ECO:0000259" key="10">
    <source>
        <dbReference type="Pfam" id="PF13231"/>
    </source>
</evidence>
<evidence type="ECO:0000256" key="1">
    <source>
        <dbReference type="ARBA" id="ARBA00004651"/>
    </source>
</evidence>
<feature type="transmembrane region" description="Helical" evidence="9">
    <location>
        <begin position="448"/>
        <end position="466"/>
    </location>
</feature>
<comment type="subcellular location">
    <subcellularLocation>
        <location evidence="1">Cell membrane</location>
        <topology evidence="1">Multi-pass membrane protein</topology>
    </subcellularLocation>
</comment>
<evidence type="ECO:0000256" key="4">
    <source>
        <dbReference type="ARBA" id="ARBA00022679"/>
    </source>
</evidence>
<evidence type="ECO:0000256" key="8">
    <source>
        <dbReference type="SAM" id="MobiDB-lite"/>
    </source>
</evidence>
<feature type="compositionally biased region" description="Polar residues" evidence="8">
    <location>
        <begin position="204"/>
        <end position="220"/>
    </location>
</feature>
<feature type="transmembrane region" description="Helical" evidence="9">
    <location>
        <begin position="281"/>
        <end position="298"/>
    </location>
</feature>
<feature type="region of interest" description="Disordered" evidence="8">
    <location>
        <begin position="1"/>
        <end position="24"/>
    </location>
</feature>
<dbReference type="GO" id="GO:0016763">
    <property type="term" value="F:pentosyltransferase activity"/>
    <property type="evidence" value="ECO:0007669"/>
    <property type="project" value="TreeGrafter"/>
</dbReference>
<feature type="transmembrane region" description="Helical" evidence="9">
    <location>
        <begin position="143"/>
        <end position="160"/>
    </location>
</feature>
<accession>A0A7W8N216</accession>
<evidence type="ECO:0000256" key="6">
    <source>
        <dbReference type="ARBA" id="ARBA00022989"/>
    </source>
</evidence>
<dbReference type="EMBL" id="JACHDZ010000001">
    <property type="protein sequence ID" value="MBB5342902.1"/>
    <property type="molecule type" value="Genomic_DNA"/>
</dbReference>
<dbReference type="PANTHER" id="PTHR33908:SF11">
    <property type="entry name" value="MEMBRANE PROTEIN"/>
    <property type="match status" value="1"/>
</dbReference>
<feature type="transmembrane region" description="Helical" evidence="9">
    <location>
        <begin position="258"/>
        <end position="275"/>
    </location>
</feature>
<evidence type="ECO:0000256" key="7">
    <source>
        <dbReference type="ARBA" id="ARBA00023136"/>
    </source>
</evidence>
<feature type="transmembrane region" description="Helical" evidence="9">
    <location>
        <begin position="377"/>
        <end position="398"/>
    </location>
</feature>
<evidence type="ECO:0000313" key="11">
    <source>
        <dbReference type="EMBL" id="MBB5342902.1"/>
    </source>
</evidence>
<evidence type="ECO:0000256" key="3">
    <source>
        <dbReference type="ARBA" id="ARBA00022676"/>
    </source>
</evidence>
<dbReference type="InterPro" id="IPR050297">
    <property type="entry name" value="LipidA_mod_glycosyltrf_83"/>
</dbReference>
<keyword evidence="4" id="KW-0808">Transferase</keyword>
<dbReference type="Pfam" id="PF13231">
    <property type="entry name" value="PMT_2"/>
    <property type="match status" value="1"/>
</dbReference>
<comment type="caution">
    <text evidence="11">The sequence shown here is derived from an EMBL/GenBank/DDBJ whole genome shotgun (WGS) entry which is preliminary data.</text>
</comment>
<feature type="domain" description="Glycosyltransferase RgtA/B/C/D-like" evidence="10">
    <location>
        <begin position="85"/>
        <end position="187"/>
    </location>
</feature>
<dbReference type="GO" id="GO:0010041">
    <property type="term" value="P:response to iron(III) ion"/>
    <property type="evidence" value="ECO:0007669"/>
    <property type="project" value="TreeGrafter"/>
</dbReference>
<feature type="transmembrane region" description="Helical" evidence="9">
    <location>
        <begin position="486"/>
        <end position="509"/>
    </location>
</feature>
<dbReference type="GO" id="GO:0009103">
    <property type="term" value="P:lipopolysaccharide biosynthetic process"/>
    <property type="evidence" value="ECO:0007669"/>
    <property type="project" value="UniProtKB-ARBA"/>
</dbReference>
<dbReference type="AlphaFoldDB" id="A0A7W8N216"/>
<feature type="compositionally biased region" description="Basic and acidic residues" evidence="8">
    <location>
        <begin position="1"/>
        <end position="13"/>
    </location>
</feature>
<feature type="transmembrane region" description="Helical" evidence="9">
    <location>
        <begin position="425"/>
        <end position="442"/>
    </location>
</feature>
<feature type="region of interest" description="Disordered" evidence="8">
    <location>
        <begin position="201"/>
        <end position="221"/>
    </location>
</feature>
<feature type="transmembrane region" description="Helical" evidence="9">
    <location>
        <begin position="577"/>
        <end position="595"/>
    </location>
</feature>
<keyword evidence="7 9" id="KW-0472">Membrane</keyword>
<gene>
    <name evidence="11" type="ORF">HDF10_000852</name>
</gene>
<dbReference type="PANTHER" id="PTHR33908">
    <property type="entry name" value="MANNOSYLTRANSFERASE YKCB-RELATED"/>
    <property type="match status" value="1"/>
</dbReference>
<dbReference type="Proteomes" id="UP000569092">
    <property type="component" value="Unassembled WGS sequence"/>
</dbReference>
<dbReference type="InterPro" id="IPR038731">
    <property type="entry name" value="RgtA/B/C-like"/>
</dbReference>
<reference evidence="11 12" key="1">
    <citation type="submission" date="2020-08" db="EMBL/GenBank/DDBJ databases">
        <title>Genomic Encyclopedia of Type Strains, Phase IV (KMG-V): Genome sequencing to study the core and pangenomes of soil and plant-associated prokaryotes.</title>
        <authorList>
            <person name="Whitman W."/>
        </authorList>
    </citation>
    <scope>NUCLEOTIDE SEQUENCE [LARGE SCALE GENOMIC DNA]</scope>
    <source>
        <strain evidence="11 12">M8US30</strain>
    </source>
</reference>
<keyword evidence="6 9" id="KW-1133">Transmembrane helix</keyword>
<proteinExistence type="predicted"/>
<feature type="transmembrane region" description="Helical" evidence="9">
    <location>
        <begin position="548"/>
        <end position="570"/>
    </location>
</feature>
<feature type="transmembrane region" description="Helical" evidence="9">
    <location>
        <begin position="106"/>
        <end position="131"/>
    </location>
</feature>
<evidence type="ECO:0000256" key="9">
    <source>
        <dbReference type="SAM" id="Phobius"/>
    </source>
</evidence>
<evidence type="ECO:0000313" key="12">
    <source>
        <dbReference type="Proteomes" id="UP000569092"/>
    </source>
</evidence>
<dbReference type="GO" id="GO:0005886">
    <property type="term" value="C:plasma membrane"/>
    <property type="evidence" value="ECO:0007669"/>
    <property type="project" value="UniProtKB-SubCell"/>
</dbReference>
<feature type="transmembrane region" description="Helical" evidence="9">
    <location>
        <begin position="166"/>
        <end position="185"/>
    </location>
</feature>
<evidence type="ECO:0000256" key="5">
    <source>
        <dbReference type="ARBA" id="ARBA00022692"/>
    </source>
</evidence>
<keyword evidence="5 9" id="KW-0812">Transmembrane</keyword>
<evidence type="ECO:0000256" key="2">
    <source>
        <dbReference type="ARBA" id="ARBA00022475"/>
    </source>
</evidence>
<feature type="compositionally biased region" description="Polar residues" evidence="8">
    <location>
        <begin position="14"/>
        <end position="24"/>
    </location>
</feature>
<sequence>MQNQLKLDEETQVHETSPQNATSRRPWNPVSLAVIFFLWLILQIGGLFTPGLLDDVDSIYIEIAREMLQRHDYVTPTIDGIRFFDKPPLMYWMAAGSMRLFGIHDWAARLPLALAVLALLLAVYALGIRLFATVSPAEKPDRGGFYAAIALATSIGPYLYTRFYIPDILIALWMTLAVHLFLIALDRLHSQTTPPNRAFGIEPQSRTSQIEPQNLVPHSSQSHRDEWVIARQRDPLSSPSHQSPGAPSFAHFAKGGSVSYSALLPCIAFAAVMALNVLTKGLIGLVFPIAFVLFYLAITKQLHFLLKLHLIPGTLVFLAIAAPWHILAALRNPAISMPPDLGLPAKAGWAWFYLYNEHIARFLSKRIPHDYGQTPVLVFWIYLAIWIMPWTVFLPGAIADHIRTLRGHTSSIATNTLTRAREHEASLCLLLWSLLVMGFFSLSSRQEYYSIPAIPALCLMAGGLLARADHSQSLTSAKLEAVCSALRWHLCLLFPLSTAIAMVCGYFALTAPHPAPGTDLASLLNSNPDFYNLSLGHLFDLTGDAMGLFRGPLTAVALSMLGVGLGSYLLRRRSFTYAANLVLATAMTVSLLAAHEGLVRFYPILGSKNLALTVKQQLHPGDRVIIDGWLSSGSSLLFYTGQQAGLVNGRIYGPWYGSFWPDAPPIFGTDDGLRQAWAGRQRIFLLTFSKQRAADLARFAPVHLLAAEGGKFILSNR</sequence>
<feature type="transmembrane region" description="Helical" evidence="9">
    <location>
        <begin position="30"/>
        <end position="48"/>
    </location>
</feature>
<feature type="transmembrane region" description="Helical" evidence="9">
    <location>
        <begin position="310"/>
        <end position="330"/>
    </location>
</feature>
<organism evidence="11 12">
    <name type="scientific">Tunturiibacter lichenicola</name>
    <dbReference type="NCBI Taxonomy" id="2051959"/>
    <lineage>
        <taxon>Bacteria</taxon>
        <taxon>Pseudomonadati</taxon>
        <taxon>Acidobacteriota</taxon>
        <taxon>Terriglobia</taxon>
        <taxon>Terriglobales</taxon>
        <taxon>Acidobacteriaceae</taxon>
        <taxon>Tunturiibacter</taxon>
    </lineage>
</organism>
<protein>
    <submittedName>
        <fullName evidence="11">4-amino-4-deoxy-L-arabinose transferase-like glycosyltransferase</fullName>
    </submittedName>
</protein>
<keyword evidence="3" id="KW-0328">Glycosyltransferase</keyword>
<keyword evidence="2" id="KW-1003">Cell membrane</keyword>
<name>A0A7W8N216_9BACT</name>